<dbReference type="PANTHER" id="PTHR42713:SF3">
    <property type="entry name" value="TRANSCRIPTIONAL REGULATORY PROTEIN HPTR"/>
    <property type="match status" value="1"/>
</dbReference>
<evidence type="ECO:0000313" key="12">
    <source>
        <dbReference type="Proteomes" id="UP000295636"/>
    </source>
</evidence>
<evidence type="ECO:0000256" key="6">
    <source>
        <dbReference type="ARBA" id="ARBA00023125"/>
    </source>
</evidence>
<feature type="modified residue" description="4-aspartylphosphate" evidence="8">
    <location>
        <position position="71"/>
    </location>
</feature>
<dbReference type="InterPro" id="IPR018060">
    <property type="entry name" value="HTH_AraC"/>
</dbReference>
<evidence type="ECO:0000256" key="8">
    <source>
        <dbReference type="PROSITE-ProRule" id="PRU00169"/>
    </source>
</evidence>
<dbReference type="InterPro" id="IPR011006">
    <property type="entry name" value="CheY-like_superfamily"/>
</dbReference>
<keyword evidence="7" id="KW-0804">Transcription</keyword>
<keyword evidence="5" id="KW-0805">Transcription regulation</keyword>
<dbReference type="Pfam" id="PF12833">
    <property type="entry name" value="HTH_18"/>
    <property type="match status" value="1"/>
</dbReference>
<dbReference type="CDD" id="cd17536">
    <property type="entry name" value="REC_YesN-like"/>
    <property type="match status" value="1"/>
</dbReference>
<keyword evidence="12" id="KW-1185">Reference proteome</keyword>
<dbReference type="SMART" id="SM00448">
    <property type="entry name" value="REC"/>
    <property type="match status" value="1"/>
</dbReference>
<dbReference type="Pfam" id="PF00072">
    <property type="entry name" value="Response_reg"/>
    <property type="match status" value="1"/>
</dbReference>
<dbReference type="Gene3D" id="3.40.50.2300">
    <property type="match status" value="1"/>
</dbReference>
<evidence type="ECO:0000256" key="5">
    <source>
        <dbReference type="ARBA" id="ARBA00023015"/>
    </source>
</evidence>
<dbReference type="AlphaFoldDB" id="A0A4R5KLQ2"/>
<dbReference type="Gene3D" id="1.10.10.60">
    <property type="entry name" value="Homeodomain-like"/>
    <property type="match status" value="2"/>
</dbReference>
<gene>
    <name evidence="11" type="ORF">E1757_18685</name>
</gene>
<protein>
    <submittedName>
        <fullName evidence="11">Response regulator</fullName>
    </submittedName>
</protein>
<evidence type="ECO:0000256" key="3">
    <source>
        <dbReference type="ARBA" id="ARBA00022553"/>
    </source>
</evidence>
<name>A0A4R5KLQ2_9BACL</name>
<dbReference type="PROSITE" id="PS50110">
    <property type="entry name" value="RESPONSE_REGULATORY"/>
    <property type="match status" value="1"/>
</dbReference>
<dbReference type="OrthoDB" id="9794370at2"/>
<dbReference type="PROSITE" id="PS00041">
    <property type="entry name" value="HTH_ARAC_FAMILY_1"/>
    <property type="match status" value="1"/>
</dbReference>
<evidence type="ECO:0000256" key="2">
    <source>
        <dbReference type="ARBA" id="ARBA00022490"/>
    </source>
</evidence>
<comment type="subcellular location">
    <subcellularLocation>
        <location evidence="1">Cytoplasm</location>
    </subcellularLocation>
</comment>
<dbReference type="InterPro" id="IPR009057">
    <property type="entry name" value="Homeodomain-like_sf"/>
</dbReference>
<keyword evidence="4" id="KW-0902">Two-component regulatory system</keyword>
<evidence type="ECO:0000259" key="9">
    <source>
        <dbReference type="PROSITE" id="PS01124"/>
    </source>
</evidence>
<evidence type="ECO:0000313" key="11">
    <source>
        <dbReference type="EMBL" id="TDF95768.1"/>
    </source>
</evidence>
<dbReference type="InterPro" id="IPR051552">
    <property type="entry name" value="HptR"/>
</dbReference>
<keyword evidence="6" id="KW-0238">DNA-binding</keyword>
<dbReference type="EMBL" id="SMRT01000009">
    <property type="protein sequence ID" value="TDF95768.1"/>
    <property type="molecule type" value="Genomic_DNA"/>
</dbReference>
<evidence type="ECO:0000256" key="1">
    <source>
        <dbReference type="ARBA" id="ARBA00004496"/>
    </source>
</evidence>
<dbReference type="GO" id="GO:0003700">
    <property type="term" value="F:DNA-binding transcription factor activity"/>
    <property type="evidence" value="ECO:0007669"/>
    <property type="project" value="InterPro"/>
</dbReference>
<dbReference type="GO" id="GO:0005737">
    <property type="term" value="C:cytoplasm"/>
    <property type="evidence" value="ECO:0007669"/>
    <property type="project" value="UniProtKB-SubCell"/>
</dbReference>
<dbReference type="Pfam" id="PF17853">
    <property type="entry name" value="GGDEF_2"/>
    <property type="match status" value="1"/>
</dbReference>
<dbReference type="SUPFAM" id="SSF52172">
    <property type="entry name" value="CheY-like"/>
    <property type="match status" value="1"/>
</dbReference>
<accession>A0A4R5KLQ2</accession>
<sequence length="518" mass="58566">MKAHAWKCLYHLKKEMNEMIVLLVDDEYYARKALAQMIQDWEPDTIVYEAEDGLQALELLEKTQPHVVFSDICMPKVDGIQLAAHIAESYPAVFNVIISGFDDFKYAQKAIAYKVEQYLIKPADKDEIVELLNAIDGKLQAAAAQGREQRLAALLYEADEVKHELSGLDEPDSYVFAVVQAECADANQLQPVAAEALARCGLDMIAIPDRHYANMLVIRLALNEPLAAGKLSRLREQLNELIVTYTESTGKRLSAGIGGVHQDGANLQRAFIEAKTAMLHRLLCGSGKVHLYSEVVKNSRYSLELLDDMIVPLYPKIVKNQMKDVQETVNKIFELIVELGPSIYALNNACSKLIAVLNSVIETFNDRSLETKSYWERIDLYRFFSTDQIADHITRHLTEISKALEKSSPKVDVVEDIRQYVMHNYRHDIVLEDLAKNTYFTDPSYLSRLFKKKSGTCFSKFVTEVRMYNAKKLMETSPGLAVAEIADAVGFNDCSYFIQMYKKFFGETPGKSIKAKEV</sequence>
<dbReference type="InterPro" id="IPR001789">
    <property type="entry name" value="Sig_transdc_resp-reg_receiver"/>
</dbReference>
<evidence type="ECO:0000259" key="10">
    <source>
        <dbReference type="PROSITE" id="PS50110"/>
    </source>
</evidence>
<feature type="domain" description="Response regulatory" evidence="10">
    <location>
        <begin position="20"/>
        <end position="136"/>
    </location>
</feature>
<keyword evidence="2" id="KW-0963">Cytoplasm</keyword>
<keyword evidence="3 8" id="KW-0597">Phosphoprotein</keyword>
<dbReference type="SMART" id="SM00342">
    <property type="entry name" value="HTH_ARAC"/>
    <property type="match status" value="1"/>
</dbReference>
<evidence type="ECO:0000256" key="7">
    <source>
        <dbReference type="ARBA" id="ARBA00023163"/>
    </source>
</evidence>
<dbReference type="GO" id="GO:0000160">
    <property type="term" value="P:phosphorelay signal transduction system"/>
    <property type="evidence" value="ECO:0007669"/>
    <property type="project" value="UniProtKB-KW"/>
</dbReference>
<dbReference type="SUPFAM" id="SSF46689">
    <property type="entry name" value="Homeodomain-like"/>
    <property type="match status" value="2"/>
</dbReference>
<feature type="domain" description="HTH araC/xylS-type" evidence="9">
    <location>
        <begin position="415"/>
        <end position="515"/>
    </location>
</feature>
<reference evidence="11 12" key="1">
    <citation type="submission" date="2019-03" db="EMBL/GenBank/DDBJ databases">
        <title>This is whole genome sequence of Paenibacillus sp MS74 strain.</title>
        <authorList>
            <person name="Trinh H.N."/>
        </authorList>
    </citation>
    <scope>NUCLEOTIDE SEQUENCE [LARGE SCALE GENOMIC DNA]</scope>
    <source>
        <strain evidence="11 12">MS74</strain>
    </source>
</reference>
<dbReference type="InterPro" id="IPR041522">
    <property type="entry name" value="CdaR_GGDEF"/>
</dbReference>
<dbReference type="Proteomes" id="UP000295636">
    <property type="component" value="Unassembled WGS sequence"/>
</dbReference>
<proteinExistence type="predicted"/>
<dbReference type="PROSITE" id="PS01124">
    <property type="entry name" value="HTH_ARAC_FAMILY_2"/>
    <property type="match status" value="1"/>
</dbReference>
<dbReference type="InterPro" id="IPR018062">
    <property type="entry name" value="HTH_AraC-typ_CS"/>
</dbReference>
<comment type="caution">
    <text evidence="11">The sequence shown here is derived from an EMBL/GenBank/DDBJ whole genome shotgun (WGS) entry which is preliminary data.</text>
</comment>
<dbReference type="PANTHER" id="PTHR42713">
    <property type="entry name" value="HISTIDINE KINASE-RELATED"/>
    <property type="match status" value="1"/>
</dbReference>
<dbReference type="GO" id="GO:0043565">
    <property type="term" value="F:sequence-specific DNA binding"/>
    <property type="evidence" value="ECO:0007669"/>
    <property type="project" value="InterPro"/>
</dbReference>
<organism evidence="11 12">
    <name type="scientific">Paenibacillus piri</name>
    <dbReference type="NCBI Taxonomy" id="2547395"/>
    <lineage>
        <taxon>Bacteria</taxon>
        <taxon>Bacillati</taxon>
        <taxon>Bacillota</taxon>
        <taxon>Bacilli</taxon>
        <taxon>Bacillales</taxon>
        <taxon>Paenibacillaceae</taxon>
        <taxon>Paenibacillus</taxon>
    </lineage>
</organism>
<evidence type="ECO:0000256" key="4">
    <source>
        <dbReference type="ARBA" id="ARBA00023012"/>
    </source>
</evidence>